<dbReference type="PANTHER" id="PTHR30055">
    <property type="entry name" value="HTH-TYPE TRANSCRIPTIONAL REGULATOR RUTR"/>
    <property type="match status" value="1"/>
</dbReference>
<dbReference type="Proteomes" id="UP001499930">
    <property type="component" value="Unassembled WGS sequence"/>
</dbReference>
<keyword evidence="1" id="KW-0805">Transcription regulation</keyword>
<protein>
    <submittedName>
        <fullName evidence="6">TetR/AcrR family transcriptional regulator</fullName>
    </submittedName>
</protein>
<dbReference type="SUPFAM" id="SSF46689">
    <property type="entry name" value="Homeodomain-like"/>
    <property type="match status" value="1"/>
</dbReference>
<evidence type="ECO:0000259" key="5">
    <source>
        <dbReference type="PROSITE" id="PS50977"/>
    </source>
</evidence>
<evidence type="ECO:0000313" key="7">
    <source>
        <dbReference type="Proteomes" id="UP001499930"/>
    </source>
</evidence>
<dbReference type="InterPro" id="IPR036271">
    <property type="entry name" value="Tet_transcr_reg_TetR-rel_C_sf"/>
</dbReference>
<dbReference type="InterPro" id="IPR025996">
    <property type="entry name" value="MT1864/Rv1816-like_C"/>
</dbReference>
<organism evidence="6 7">
    <name type="scientific">Streptosporangium longisporum</name>
    <dbReference type="NCBI Taxonomy" id="46187"/>
    <lineage>
        <taxon>Bacteria</taxon>
        <taxon>Bacillati</taxon>
        <taxon>Actinomycetota</taxon>
        <taxon>Actinomycetes</taxon>
        <taxon>Streptosporangiales</taxon>
        <taxon>Streptosporangiaceae</taxon>
        <taxon>Streptosporangium</taxon>
    </lineage>
</organism>
<keyword evidence="2 4" id="KW-0238">DNA-binding</keyword>
<proteinExistence type="predicted"/>
<sequence>MDRVADDTRTRLVESALRLLREEGLDAVTLRAVGDLTGLSRTAPYRHFADKTALLAALAVRVITDLSVHVAGQVLRESDRRARLRAFYLSYIAYAVEHRQEYRLVFASVFGAGDHPELEEAIDQVMTALGLEAAGDATVTHARIMALLATAHGLAELAVNGHLTQKGLRPGDVVDALLPVGEGSGPLGSVLQDLPGERPR</sequence>
<dbReference type="InterPro" id="IPR001647">
    <property type="entry name" value="HTH_TetR"/>
</dbReference>
<dbReference type="EMBL" id="BAAAWD010000012">
    <property type="protein sequence ID" value="GAA3015794.1"/>
    <property type="molecule type" value="Genomic_DNA"/>
</dbReference>
<keyword evidence="3" id="KW-0804">Transcription</keyword>
<dbReference type="Pfam" id="PF00440">
    <property type="entry name" value="TetR_N"/>
    <property type="match status" value="1"/>
</dbReference>
<reference evidence="6 7" key="1">
    <citation type="journal article" date="2019" name="Int. J. Syst. Evol. Microbiol.">
        <title>The Global Catalogue of Microorganisms (GCM) 10K type strain sequencing project: providing services to taxonomists for standard genome sequencing and annotation.</title>
        <authorList>
            <consortium name="The Broad Institute Genomics Platform"/>
            <consortium name="The Broad Institute Genome Sequencing Center for Infectious Disease"/>
            <person name="Wu L."/>
            <person name="Ma J."/>
        </authorList>
    </citation>
    <scope>NUCLEOTIDE SEQUENCE [LARGE SCALE GENOMIC DNA]</scope>
    <source>
        <strain evidence="6 7">JCM 3106</strain>
    </source>
</reference>
<feature type="domain" description="HTH tetR-type" evidence="5">
    <location>
        <begin position="6"/>
        <end position="66"/>
    </location>
</feature>
<dbReference type="PRINTS" id="PR00455">
    <property type="entry name" value="HTHTETR"/>
</dbReference>
<keyword evidence="7" id="KW-1185">Reference proteome</keyword>
<comment type="caution">
    <text evidence="6">The sequence shown here is derived from an EMBL/GenBank/DDBJ whole genome shotgun (WGS) entry which is preliminary data.</text>
</comment>
<dbReference type="PROSITE" id="PS50977">
    <property type="entry name" value="HTH_TETR_2"/>
    <property type="match status" value="1"/>
</dbReference>
<feature type="DNA-binding region" description="H-T-H motif" evidence="4">
    <location>
        <begin position="29"/>
        <end position="48"/>
    </location>
</feature>
<dbReference type="InterPro" id="IPR009057">
    <property type="entry name" value="Homeodomain-like_sf"/>
</dbReference>
<evidence type="ECO:0000256" key="4">
    <source>
        <dbReference type="PROSITE-ProRule" id="PRU00335"/>
    </source>
</evidence>
<evidence type="ECO:0000313" key="6">
    <source>
        <dbReference type="EMBL" id="GAA3015794.1"/>
    </source>
</evidence>
<evidence type="ECO:0000256" key="1">
    <source>
        <dbReference type="ARBA" id="ARBA00023015"/>
    </source>
</evidence>
<dbReference type="PANTHER" id="PTHR30055:SF234">
    <property type="entry name" value="HTH-TYPE TRANSCRIPTIONAL REGULATOR BETI"/>
    <property type="match status" value="1"/>
</dbReference>
<dbReference type="SUPFAM" id="SSF48498">
    <property type="entry name" value="Tetracyclin repressor-like, C-terminal domain"/>
    <property type="match status" value="1"/>
</dbReference>
<accession>A0ABN3Y827</accession>
<dbReference type="Pfam" id="PF13305">
    <property type="entry name" value="TetR_C_33"/>
    <property type="match status" value="1"/>
</dbReference>
<dbReference type="Gene3D" id="1.10.357.10">
    <property type="entry name" value="Tetracycline Repressor, domain 2"/>
    <property type="match status" value="1"/>
</dbReference>
<name>A0ABN3Y827_9ACTN</name>
<dbReference type="InterPro" id="IPR050109">
    <property type="entry name" value="HTH-type_TetR-like_transc_reg"/>
</dbReference>
<evidence type="ECO:0000256" key="2">
    <source>
        <dbReference type="ARBA" id="ARBA00023125"/>
    </source>
</evidence>
<evidence type="ECO:0000256" key="3">
    <source>
        <dbReference type="ARBA" id="ARBA00023163"/>
    </source>
</evidence>
<gene>
    <name evidence="6" type="ORF">GCM10017559_44230</name>
</gene>